<feature type="transmembrane region" description="Helical" evidence="6">
    <location>
        <begin position="226"/>
        <end position="244"/>
    </location>
</feature>
<feature type="transmembrane region" description="Helical" evidence="6">
    <location>
        <begin position="42"/>
        <end position="64"/>
    </location>
</feature>
<dbReference type="InterPro" id="IPR050833">
    <property type="entry name" value="Poly_Biosynth_Transport"/>
</dbReference>
<comment type="caution">
    <text evidence="7">The sequence shown here is derived from an EMBL/GenBank/DDBJ whole genome shotgun (WGS) entry which is preliminary data.</text>
</comment>
<evidence type="ECO:0000313" key="8">
    <source>
        <dbReference type="Proteomes" id="UP000191056"/>
    </source>
</evidence>
<sequence>MKINQLKGGVILSYISMGIGSIISILYTPVMLRLLGQSEYGLYNLAFSVVGYLGLLNFGFNSAYMRYYSRYKVNDDVENIEKVNGMFLILFSIIGLIAILAGTLLIFNIETIFKKGLTPNEINTARILMMLMVLNLAISFLGSVFTSNMIANEKYIFQKIVDILGKVVNPFLILPLLLMGYKSIAMIIITTIITIITNYINVWYCLKRLDMKFKFDKFNFTLMKEIWIFSFYIFLNMIVDQINWNVDKFILGIFRGTAGVAVYSIGAQLNTYYLSLSTSISSVFVPKVNRMVASVDDNKQLTDLFTKVGRIQFIMMFFVLSVFVFFGEYFISFWAGSGYEKAYLIALILMTPVTIPLIQNLGIEIQRAKNMHKFRSIVYTIIAIGNIFLSIPLCKVYGEIGPSIGTAITLIIGNGIIMNIYYHKMVGLDIKYFWKEIGKFIPSFIVPVMVGVWFKSVIGIDSMAMFLVGGVVYSIIFILSIWFIGMNDYEKDLLIGPLNFIKSKVCKRVN</sequence>
<feature type="transmembrane region" description="Helical" evidence="6">
    <location>
        <begin position="163"/>
        <end position="181"/>
    </location>
</feature>
<keyword evidence="8" id="KW-1185">Reference proteome</keyword>
<feature type="transmembrane region" description="Helical" evidence="6">
    <location>
        <begin position="404"/>
        <end position="422"/>
    </location>
</feature>
<accession>A0A1V4IPQ0</accession>
<feature type="transmembrane region" description="Helical" evidence="6">
    <location>
        <begin position="187"/>
        <end position="206"/>
    </location>
</feature>
<dbReference type="STRING" id="225345.CLCHR_23010"/>
<organism evidence="7 8">
    <name type="scientific">Clostridium chromiireducens</name>
    <dbReference type="NCBI Taxonomy" id="225345"/>
    <lineage>
        <taxon>Bacteria</taxon>
        <taxon>Bacillati</taxon>
        <taxon>Bacillota</taxon>
        <taxon>Clostridia</taxon>
        <taxon>Eubacteriales</taxon>
        <taxon>Clostridiaceae</taxon>
        <taxon>Clostridium</taxon>
    </lineage>
</organism>
<dbReference type="Pfam" id="PF01943">
    <property type="entry name" value="Polysacc_synt"/>
    <property type="match status" value="1"/>
</dbReference>
<evidence type="ECO:0000313" key="7">
    <source>
        <dbReference type="EMBL" id="OPJ61896.1"/>
    </source>
</evidence>
<keyword evidence="4 6" id="KW-1133">Transmembrane helix</keyword>
<dbReference type="Proteomes" id="UP000191056">
    <property type="component" value="Unassembled WGS sequence"/>
</dbReference>
<reference evidence="7 8" key="1">
    <citation type="submission" date="2017-03" db="EMBL/GenBank/DDBJ databases">
        <title>Genome sequence of Clostridium chromiireducens DSM 23318.</title>
        <authorList>
            <person name="Poehlein A."/>
            <person name="Daniel R."/>
        </authorList>
    </citation>
    <scope>NUCLEOTIDE SEQUENCE [LARGE SCALE GENOMIC DNA]</scope>
    <source>
        <strain evidence="7 8">DSM 23318</strain>
    </source>
</reference>
<feature type="transmembrane region" description="Helical" evidence="6">
    <location>
        <begin position="313"/>
        <end position="336"/>
    </location>
</feature>
<dbReference type="PANTHER" id="PTHR30250">
    <property type="entry name" value="PST FAMILY PREDICTED COLANIC ACID TRANSPORTER"/>
    <property type="match status" value="1"/>
</dbReference>
<dbReference type="EMBL" id="MZGT01000027">
    <property type="protein sequence ID" value="OPJ61896.1"/>
    <property type="molecule type" value="Genomic_DNA"/>
</dbReference>
<dbReference type="AlphaFoldDB" id="A0A1V4IPQ0"/>
<protein>
    <submittedName>
        <fullName evidence="7">Polysaccharide biosynthesis protein</fullName>
    </submittedName>
</protein>
<evidence type="ECO:0000256" key="4">
    <source>
        <dbReference type="ARBA" id="ARBA00022989"/>
    </source>
</evidence>
<dbReference type="GO" id="GO:0005886">
    <property type="term" value="C:plasma membrane"/>
    <property type="evidence" value="ECO:0007669"/>
    <property type="project" value="UniProtKB-SubCell"/>
</dbReference>
<dbReference type="RefSeq" id="WP_079439934.1">
    <property type="nucleotide sequence ID" value="NZ_MZGT01000027.1"/>
</dbReference>
<proteinExistence type="predicted"/>
<keyword evidence="3 6" id="KW-0812">Transmembrane</keyword>
<feature type="transmembrane region" description="Helical" evidence="6">
    <location>
        <begin position="342"/>
        <end position="365"/>
    </location>
</feature>
<feature type="transmembrane region" description="Helical" evidence="6">
    <location>
        <begin position="12"/>
        <end position="30"/>
    </location>
</feature>
<evidence type="ECO:0000256" key="2">
    <source>
        <dbReference type="ARBA" id="ARBA00022475"/>
    </source>
</evidence>
<evidence type="ECO:0000256" key="3">
    <source>
        <dbReference type="ARBA" id="ARBA00022692"/>
    </source>
</evidence>
<comment type="subcellular location">
    <subcellularLocation>
        <location evidence="1">Cell membrane</location>
        <topology evidence="1">Multi-pass membrane protein</topology>
    </subcellularLocation>
</comment>
<dbReference type="OrthoDB" id="5751261at2"/>
<evidence type="ECO:0000256" key="1">
    <source>
        <dbReference type="ARBA" id="ARBA00004651"/>
    </source>
</evidence>
<evidence type="ECO:0000256" key="5">
    <source>
        <dbReference type="ARBA" id="ARBA00023136"/>
    </source>
</evidence>
<evidence type="ECO:0000256" key="6">
    <source>
        <dbReference type="SAM" id="Phobius"/>
    </source>
</evidence>
<feature type="transmembrane region" description="Helical" evidence="6">
    <location>
        <begin position="85"/>
        <end position="107"/>
    </location>
</feature>
<dbReference type="PANTHER" id="PTHR30250:SF11">
    <property type="entry name" value="O-ANTIGEN TRANSPORTER-RELATED"/>
    <property type="match status" value="1"/>
</dbReference>
<feature type="transmembrane region" description="Helical" evidence="6">
    <location>
        <begin position="127"/>
        <end position="151"/>
    </location>
</feature>
<keyword evidence="2" id="KW-1003">Cell membrane</keyword>
<name>A0A1V4IPQ0_9CLOT</name>
<feature type="transmembrane region" description="Helical" evidence="6">
    <location>
        <begin position="377"/>
        <end position="398"/>
    </location>
</feature>
<keyword evidence="5 6" id="KW-0472">Membrane</keyword>
<gene>
    <name evidence="7" type="ORF">CLCHR_23010</name>
</gene>
<feature type="transmembrane region" description="Helical" evidence="6">
    <location>
        <begin position="443"/>
        <end position="460"/>
    </location>
</feature>
<feature type="transmembrane region" description="Helical" evidence="6">
    <location>
        <begin position="466"/>
        <end position="485"/>
    </location>
</feature>
<dbReference type="InterPro" id="IPR002797">
    <property type="entry name" value="Polysacc_synth"/>
</dbReference>